<accession>A0A9P1EEB1</accession>
<dbReference type="OrthoDB" id="1315210at2759"/>
<protein>
    <submittedName>
        <fullName evidence="1">Uncharacterized protein</fullName>
    </submittedName>
</protein>
<evidence type="ECO:0000313" key="1">
    <source>
        <dbReference type="EMBL" id="CAH9100273.1"/>
    </source>
</evidence>
<evidence type="ECO:0000313" key="2">
    <source>
        <dbReference type="Proteomes" id="UP001152484"/>
    </source>
</evidence>
<dbReference type="AlphaFoldDB" id="A0A9P1EEB1"/>
<dbReference type="Proteomes" id="UP001152484">
    <property type="component" value="Unassembled WGS sequence"/>
</dbReference>
<dbReference type="EMBL" id="CAMAPE010000038">
    <property type="protein sequence ID" value="CAH9100273.1"/>
    <property type="molecule type" value="Genomic_DNA"/>
</dbReference>
<gene>
    <name evidence="1" type="ORF">CEURO_LOCUS14865</name>
</gene>
<sequence length="103" mass="11519">MNTTAEETSLDLFGKYPTQIDGEKVVFVSVPLTDNDSWRRFLQAMDLSHPVHVYVIASRKDPAGVRKRKARVGIYPLTRVLVKTLSGKTFVIEQNGVLKGTNT</sequence>
<keyword evidence="2" id="KW-1185">Reference proteome</keyword>
<name>A0A9P1EEB1_CUSEU</name>
<reference evidence="1" key="1">
    <citation type="submission" date="2022-07" db="EMBL/GenBank/DDBJ databases">
        <authorList>
            <person name="Macas J."/>
            <person name="Novak P."/>
            <person name="Neumann P."/>
        </authorList>
    </citation>
    <scope>NUCLEOTIDE SEQUENCE</scope>
</reference>
<organism evidence="1 2">
    <name type="scientific">Cuscuta europaea</name>
    <name type="common">European dodder</name>
    <dbReference type="NCBI Taxonomy" id="41803"/>
    <lineage>
        <taxon>Eukaryota</taxon>
        <taxon>Viridiplantae</taxon>
        <taxon>Streptophyta</taxon>
        <taxon>Embryophyta</taxon>
        <taxon>Tracheophyta</taxon>
        <taxon>Spermatophyta</taxon>
        <taxon>Magnoliopsida</taxon>
        <taxon>eudicotyledons</taxon>
        <taxon>Gunneridae</taxon>
        <taxon>Pentapetalae</taxon>
        <taxon>asterids</taxon>
        <taxon>lamiids</taxon>
        <taxon>Solanales</taxon>
        <taxon>Convolvulaceae</taxon>
        <taxon>Cuscuteae</taxon>
        <taxon>Cuscuta</taxon>
        <taxon>Cuscuta subgen. Cuscuta</taxon>
    </lineage>
</organism>
<proteinExistence type="predicted"/>
<comment type="caution">
    <text evidence="1">The sequence shown here is derived from an EMBL/GenBank/DDBJ whole genome shotgun (WGS) entry which is preliminary data.</text>
</comment>